<gene>
    <name evidence="2" type="ORF">Cni_G24968</name>
</gene>
<dbReference type="InterPro" id="IPR008395">
    <property type="entry name" value="Agenet-like_dom"/>
</dbReference>
<feature type="domain" description="Agenet" evidence="1">
    <location>
        <begin position="113"/>
        <end position="173"/>
    </location>
</feature>
<dbReference type="Pfam" id="PF05641">
    <property type="entry name" value="Agenet"/>
    <property type="match status" value="1"/>
</dbReference>
<dbReference type="AlphaFoldDB" id="A0AAQ3QP13"/>
<protein>
    <recommendedName>
        <fullName evidence="1">Agenet domain-containing protein</fullName>
    </recommendedName>
</protein>
<keyword evidence="3" id="KW-1185">Reference proteome</keyword>
<dbReference type="PANTHER" id="PTHR36805">
    <property type="entry name" value="AGENET DOMAIN-CONTAINING PROTEIN"/>
    <property type="match status" value="1"/>
</dbReference>
<evidence type="ECO:0000313" key="3">
    <source>
        <dbReference type="Proteomes" id="UP001327560"/>
    </source>
</evidence>
<sequence>MSMNVDSGLLFKVGEVVESKSFALGYRSAWFRCKIKSISNRKGQIWYAMEFFDFPDEKIRWTKLYQKALLLPNRTCSKGTMELMVRPAFPPFFRKSQQPELLPKSDVIAIANDSWKIGDLVDWWFDSCYWSGRISQLLENDQVLIDLPDPPIGEGHSYTACSDDLRPSLDWTPENGWTVPLPKEHDNLCSSVELIRNNSNDIQPNMPPKISLELTTKWTADTMDTSMAIQCHGLLEEIPNPSFSCSPLSSERSMPPTKALSREDRAGLLDDLQDTHLSGNDHTTSAGDAVSNGCEISRDFLEYLENIWSNQISRDLTSLEYPGSIESSIESSIIRLQMLSRKIKWLRDMLNLDFECSNAVKSSWKFVVNCASREYIRH</sequence>
<evidence type="ECO:0000259" key="1">
    <source>
        <dbReference type="SMART" id="SM00743"/>
    </source>
</evidence>
<dbReference type="SMART" id="SM00743">
    <property type="entry name" value="Agenet"/>
    <property type="match status" value="1"/>
</dbReference>
<proteinExistence type="predicted"/>
<accession>A0AAQ3QP13</accession>
<reference evidence="2 3" key="1">
    <citation type="submission" date="2023-10" db="EMBL/GenBank/DDBJ databases">
        <title>Chromosome-scale genome assembly provides insights into flower coloration mechanisms of Canna indica.</title>
        <authorList>
            <person name="Li C."/>
        </authorList>
    </citation>
    <scope>NUCLEOTIDE SEQUENCE [LARGE SCALE GENOMIC DNA]</scope>
    <source>
        <tissue evidence="2">Flower</tissue>
    </source>
</reference>
<dbReference type="PANTHER" id="PTHR36805:SF7">
    <property type="entry name" value="AGENET DOMAIN-CONTAINING PROTEIN"/>
    <property type="match status" value="1"/>
</dbReference>
<dbReference type="InterPro" id="IPR014002">
    <property type="entry name" value="Agenet_dom_plant"/>
</dbReference>
<evidence type="ECO:0000313" key="2">
    <source>
        <dbReference type="EMBL" id="WOL16186.1"/>
    </source>
</evidence>
<name>A0AAQ3QP13_9LILI</name>
<dbReference type="EMBL" id="CP136897">
    <property type="protein sequence ID" value="WOL16186.1"/>
    <property type="molecule type" value="Genomic_DNA"/>
</dbReference>
<organism evidence="2 3">
    <name type="scientific">Canna indica</name>
    <name type="common">Indian-shot</name>
    <dbReference type="NCBI Taxonomy" id="4628"/>
    <lineage>
        <taxon>Eukaryota</taxon>
        <taxon>Viridiplantae</taxon>
        <taxon>Streptophyta</taxon>
        <taxon>Embryophyta</taxon>
        <taxon>Tracheophyta</taxon>
        <taxon>Spermatophyta</taxon>
        <taxon>Magnoliopsida</taxon>
        <taxon>Liliopsida</taxon>
        <taxon>Zingiberales</taxon>
        <taxon>Cannaceae</taxon>
        <taxon>Canna</taxon>
    </lineage>
</organism>
<dbReference type="Proteomes" id="UP001327560">
    <property type="component" value="Chromosome 8"/>
</dbReference>